<name>A0A6L2PIA6_COPFO</name>
<accession>A0A6L2PIA6</accession>
<dbReference type="InParanoid" id="A0A6L2PIA6"/>
<proteinExistence type="predicted"/>
<reference evidence="2" key="1">
    <citation type="submission" date="2020-01" db="EMBL/GenBank/DDBJ databases">
        <title>Draft genome sequence of the Termite Coptotermes fromosanus.</title>
        <authorList>
            <person name="Itakura S."/>
            <person name="Yosikawa Y."/>
            <person name="Umezawa K."/>
        </authorList>
    </citation>
    <scope>NUCLEOTIDE SEQUENCE [LARGE SCALE GENOMIC DNA]</scope>
</reference>
<comment type="caution">
    <text evidence="1">The sequence shown here is derived from an EMBL/GenBank/DDBJ whole genome shotgun (WGS) entry which is preliminary data.</text>
</comment>
<organism evidence="1 2">
    <name type="scientific">Coptotermes formosanus</name>
    <name type="common">Formosan subterranean termite</name>
    <dbReference type="NCBI Taxonomy" id="36987"/>
    <lineage>
        <taxon>Eukaryota</taxon>
        <taxon>Metazoa</taxon>
        <taxon>Ecdysozoa</taxon>
        <taxon>Arthropoda</taxon>
        <taxon>Hexapoda</taxon>
        <taxon>Insecta</taxon>
        <taxon>Pterygota</taxon>
        <taxon>Neoptera</taxon>
        <taxon>Polyneoptera</taxon>
        <taxon>Dictyoptera</taxon>
        <taxon>Blattodea</taxon>
        <taxon>Blattoidea</taxon>
        <taxon>Termitoidae</taxon>
        <taxon>Rhinotermitidae</taxon>
        <taxon>Coptotermes</taxon>
    </lineage>
</organism>
<evidence type="ECO:0000313" key="2">
    <source>
        <dbReference type="Proteomes" id="UP000502823"/>
    </source>
</evidence>
<sequence>MEMNVEKAKAMGISSQQSRLKIMIGQKQPENMDCHGKSSIQQAGEPINQQTGFNVRKKLVKCYIWSTALCGAETWTLRKVYQKYLRSFEMWCWRRTDKISQTDREEWNILHTVKRRKANWIGHILRRNCLLKHVTEGKIEGRIEVEVRRKRRRKQLLDDRKEMRGYWKMREEALDRILWMSRFGRGYVNVLLKIFYRAASERVDSSNKAYELQSEDIQL</sequence>
<dbReference type="EMBL" id="BLKM01007126">
    <property type="protein sequence ID" value="GFG29807.1"/>
    <property type="molecule type" value="Genomic_DNA"/>
</dbReference>
<dbReference type="OrthoDB" id="425681at2759"/>
<protein>
    <submittedName>
        <fullName evidence="1">Uncharacterized protein</fullName>
    </submittedName>
</protein>
<dbReference type="Proteomes" id="UP000502823">
    <property type="component" value="Unassembled WGS sequence"/>
</dbReference>
<gene>
    <name evidence="1" type="ORF">Cfor_00237</name>
</gene>
<keyword evidence="2" id="KW-1185">Reference proteome</keyword>
<dbReference type="AlphaFoldDB" id="A0A6L2PIA6"/>
<evidence type="ECO:0000313" key="1">
    <source>
        <dbReference type="EMBL" id="GFG29807.1"/>
    </source>
</evidence>